<evidence type="ECO:0000313" key="11">
    <source>
        <dbReference type="Proteomes" id="UP001291687"/>
    </source>
</evidence>
<dbReference type="CDD" id="cd01638">
    <property type="entry name" value="CysQ"/>
    <property type="match status" value="1"/>
</dbReference>
<organism evidence="10 11">
    <name type="scientific">Candidatus Megaera venefica</name>
    <dbReference type="NCBI Taxonomy" id="2055910"/>
    <lineage>
        <taxon>Bacteria</taxon>
        <taxon>Pseudomonadati</taxon>
        <taxon>Pseudomonadota</taxon>
        <taxon>Alphaproteobacteria</taxon>
        <taxon>Rickettsiales</taxon>
        <taxon>Rickettsiaceae</taxon>
        <taxon>Candidatus Megaera</taxon>
    </lineage>
</organism>
<keyword evidence="11" id="KW-1185">Reference proteome</keyword>
<dbReference type="Gene3D" id="3.30.540.10">
    <property type="entry name" value="Fructose-1,6-Bisphosphatase, subunit A, domain 1"/>
    <property type="match status" value="1"/>
</dbReference>
<dbReference type="RefSeq" id="WP_322776049.1">
    <property type="nucleotide sequence ID" value="NZ_JARJFB010000003.1"/>
</dbReference>
<comment type="similarity">
    <text evidence="2 9">Belongs to the inositol monophosphatase superfamily. CysQ family.</text>
</comment>
<dbReference type="Gene3D" id="3.40.190.80">
    <property type="match status" value="1"/>
</dbReference>
<evidence type="ECO:0000256" key="1">
    <source>
        <dbReference type="ARBA" id="ARBA00001625"/>
    </source>
</evidence>
<dbReference type="InterPro" id="IPR000760">
    <property type="entry name" value="Inositol_monophosphatase-like"/>
</dbReference>
<name>A0ABU5NAE8_9RICK</name>
<dbReference type="PROSITE" id="PS00629">
    <property type="entry name" value="IMP_1"/>
    <property type="match status" value="1"/>
</dbReference>
<dbReference type="Pfam" id="PF00459">
    <property type="entry name" value="Inositol_P"/>
    <property type="match status" value="1"/>
</dbReference>
<comment type="subcellular location">
    <subcellularLocation>
        <location evidence="9">Cell inner membrane</location>
        <topology evidence="9">Peripheral membrane protein</topology>
        <orientation evidence="9">Cytoplasmic side</orientation>
    </subcellularLocation>
</comment>
<protein>
    <recommendedName>
        <fullName evidence="9">3'(2'),5'-bisphosphate nucleotidase CysQ</fullName>
        <ecNumber evidence="9">3.1.3.7</ecNumber>
    </recommendedName>
    <alternativeName>
        <fullName evidence="9">3'(2'),5-bisphosphonucleoside 3'(2')-phosphohydrolase</fullName>
    </alternativeName>
    <alternativeName>
        <fullName evidence="9">3'-phosphoadenosine 5'-phosphate phosphatase</fullName>
        <shortName evidence="9">PAP phosphatase</shortName>
    </alternativeName>
</protein>
<evidence type="ECO:0000256" key="6">
    <source>
        <dbReference type="ARBA" id="ARBA00022801"/>
    </source>
</evidence>
<dbReference type="EC" id="3.1.3.7" evidence="9"/>
<keyword evidence="5 9" id="KW-0479">Metal-binding</keyword>
<dbReference type="InterPro" id="IPR050725">
    <property type="entry name" value="CysQ/Inositol_MonoPase"/>
</dbReference>
<dbReference type="PANTHER" id="PTHR43028:SF5">
    <property type="entry name" value="3'(2'),5'-BISPHOSPHATE NUCLEOTIDASE 1"/>
    <property type="match status" value="1"/>
</dbReference>
<comment type="catalytic activity">
    <reaction evidence="1 9">
        <text>adenosine 3',5'-bisphosphate + H2O = AMP + phosphate</text>
        <dbReference type="Rhea" id="RHEA:10040"/>
        <dbReference type="ChEBI" id="CHEBI:15377"/>
        <dbReference type="ChEBI" id="CHEBI:43474"/>
        <dbReference type="ChEBI" id="CHEBI:58343"/>
        <dbReference type="ChEBI" id="CHEBI:456215"/>
        <dbReference type="EC" id="3.1.3.7"/>
    </reaction>
</comment>
<comment type="cofactor">
    <cofactor evidence="9">
        <name>Mg(2+)</name>
        <dbReference type="ChEBI" id="CHEBI:18420"/>
    </cofactor>
</comment>
<evidence type="ECO:0000313" key="10">
    <source>
        <dbReference type="EMBL" id="MEA0970144.1"/>
    </source>
</evidence>
<feature type="binding site" evidence="9">
    <location>
        <position position="206"/>
    </location>
    <ligand>
        <name>substrate</name>
    </ligand>
</feature>
<dbReference type="EMBL" id="JARJFB010000003">
    <property type="protein sequence ID" value="MEA0970144.1"/>
    <property type="molecule type" value="Genomic_DNA"/>
</dbReference>
<reference evidence="10 11" key="1">
    <citation type="submission" date="2023-03" db="EMBL/GenBank/DDBJ databases">
        <title>Host association and intracellularity evolved multiple times independently in the Rickettsiales.</title>
        <authorList>
            <person name="Castelli M."/>
            <person name="Nardi T."/>
            <person name="Gammuto L."/>
            <person name="Bellinzona G."/>
            <person name="Sabaneyeva E."/>
            <person name="Potekhin A."/>
            <person name="Serra V."/>
            <person name="Petroni G."/>
            <person name="Sassera D."/>
        </authorList>
    </citation>
    <scope>NUCLEOTIDE SEQUENCE [LARGE SCALE GENOMIC DNA]</scope>
    <source>
        <strain evidence="10 11">Sr 2-6</strain>
    </source>
</reference>
<feature type="binding site" evidence="9">
    <location>
        <begin position="85"/>
        <end position="88"/>
    </location>
    <ligand>
        <name>substrate</name>
    </ligand>
</feature>
<dbReference type="InterPro" id="IPR020583">
    <property type="entry name" value="Inositol_monoP_metal-BS"/>
</dbReference>
<keyword evidence="7 9" id="KW-0460">Magnesium</keyword>
<dbReference type="PANTHER" id="PTHR43028">
    <property type="entry name" value="3'(2'),5'-BISPHOSPHATE NUCLEOTIDASE 1"/>
    <property type="match status" value="1"/>
</dbReference>
<evidence type="ECO:0000256" key="9">
    <source>
        <dbReference type="HAMAP-Rule" id="MF_02095"/>
    </source>
</evidence>
<evidence type="ECO:0000256" key="4">
    <source>
        <dbReference type="ARBA" id="ARBA00022519"/>
    </source>
</evidence>
<dbReference type="PROSITE" id="PS00630">
    <property type="entry name" value="IMP_2"/>
    <property type="match status" value="1"/>
</dbReference>
<feature type="binding site" evidence="9">
    <location>
        <position position="206"/>
    </location>
    <ligand>
        <name>Mg(2+)</name>
        <dbReference type="ChEBI" id="CHEBI:18420"/>
        <label>2</label>
    </ligand>
</feature>
<feature type="binding site" evidence="9">
    <location>
        <position position="83"/>
    </location>
    <ligand>
        <name>Mg(2+)</name>
        <dbReference type="ChEBI" id="CHEBI:18420"/>
        <label>1</label>
    </ligand>
</feature>
<evidence type="ECO:0000256" key="5">
    <source>
        <dbReference type="ARBA" id="ARBA00022723"/>
    </source>
</evidence>
<comment type="function">
    <text evidence="9">Converts adenosine-3',5'-bisphosphate (PAP) to AMP.</text>
</comment>
<evidence type="ECO:0000256" key="2">
    <source>
        <dbReference type="ARBA" id="ARBA00005289"/>
    </source>
</evidence>
<dbReference type="InterPro" id="IPR006240">
    <property type="entry name" value="CysQ"/>
</dbReference>
<comment type="caution">
    <text evidence="10">The sequence shown here is derived from an EMBL/GenBank/DDBJ whole genome shotgun (WGS) entry which is preliminary data.</text>
</comment>
<dbReference type="Proteomes" id="UP001291687">
    <property type="component" value="Unassembled WGS sequence"/>
</dbReference>
<feature type="binding site" evidence="9">
    <location>
        <position position="85"/>
    </location>
    <ligand>
        <name>Mg(2+)</name>
        <dbReference type="ChEBI" id="CHEBI:18420"/>
        <label>1</label>
    </ligand>
</feature>
<gene>
    <name evidence="9" type="primary">cysQ</name>
    <name evidence="10" type="ORF">Megvenef_00094</name>
</gene>
<sequence length="254" mass="28511">MDKRFIQEIKEIITSAGRIALDVRERGLEIKTKEDNSPVTNADIQISDYIFTKLLEIMPSIPVVCEERTLVDITDKKQFWLIDPIDGTRSFIKNNDSFTVNIAMIDDKTPTFGFVYLPSKDRLYFTDENMDFCIQENGKIVGNNKHKKDGLVAVVSSHNFNSETESYLKENEFSEIIAVPSSIKLCMIAEGAGDVYPKFGPTMEWDTAAGHALVKSAGGSVRTLLGEEMGYAKEGFLNPDFIAANKKWAEFTLN</sequence>
<evidence type="ECO:0000256" key="3">
    <source>
        <dbReference type="ARBA" id="ARBA00022475"/>
    </source>
</evidence>
<keyword evidence="3 9" id="KW-1003">Cell membrane</keyword>
<feature type="binding site" evidence="9">
    <location>
        <position position="86"/>
    </location>
    <ligand>
        <name>Mg(2+)</name>
        <dbReference type="ChEBI" id="CHEBI:18420"/>
        <label>2</label>
    </ligand>
</feature>
<evidence type="ECO:0000256" key="8">
    <source>
        <dbReference type="ARBA" id="ARBA00023136"/>
    </source>
</evidence>
<dbReference type="SUPFAM" id="SSF56655">
    <property type="entry name" value="Carbohydrate phosphatase"/>
    <property type="match status" value="1"/>
</dbReference>
<dbReference type="HAMAP" id="MF_02095">
    <property type="entry name" value="CysQ"/>
    <property type="match status" value="1"/>
</dbReference>
<evidence type="ECO:0000256" key="7">
    <source>
        <dbReference type="ARBA" id="ARBA00022842"/>
    </source>
</evidence>
<proteinExistence type="inferred from homology"/>
<dbReference type="InterPro" id="IPR020550">
    <property type="entry name" value="Inositol_monophosphatase_CS"/>
</dbReference>
<keyword evidence="8 9" id="KW-0472">Membrane</keyword>
<accession>A0ABU5NAE8</accession>
<feature type="binding site" evidence="9">
    <location>
        <position position="66"/>
    </location>
    <ligand>
        <name>Mg(2+)</name>
        <dbReference type="ChEBI" id="CHEBI:18420"/>
        <label>1</label>
    </ligand>
</feature>
<keyword evidence="6 9" id="KW-0378">Hydrolase</keyword>
<feature type="binding site" evidence="9">
    <location>
        <position position="66"/>
    </location>
    <ligand>
        <name>substrate</name>
    </ligand>
</feature>
<keyword evidence="4 9" id="KW-0997">Cell inner membrane</keyword>
<feature type="binding site" evidence="9">
    <location>
        <position position="83"/>
    </location>
    <ligand>
        <name>Mg(2+)</name>
        <dbReference type="ChEBI" id="CHEBI:18420"/>
        <label>2</label>
    </ligand>
</feature>